<organism evidence="1 2">
    <name type="scientific">Oidiodendron maius (strain Zn)</name>
    <dbReference type="NCBI Taxonomy" id="913774"/>
    <lineage>
        <taxon>Eukaryota</taxon>
        <taxon>Fungi</taxon>
        <taxon>Dikarya</taxon>
        <taxon>Ascomycota</taxon>
        <taxon>Pezizomycotina</taxon>
        <taxon>Leotiomycetes</taxon>
        <taxon>Leotiomycetes incertae sedis</taxon>
        <taxon>Myxotrichaceae</taxon>
        <taxon>Oidiodendron</taxon>
    </lineage>
</organism>
<dbReference type="InParanoid" id="A0A0C3DZ17"/>
<sequence length="213" mass="23905">MCLPCWPWTDIYLEERIVKKKDPGVLAWDPNAKSMVRVTGVNSPQVGNTTNGPNIHTYIPRSDGTVLIGGVAYIPQITATAYAANSHAMVYAQPVYPHAIPTPYAYQPYHQYMIQPQPATHGFPTFHINQPAHDTIGLTGAEVLNQQLATAQGLEMNKKQEMKPADDDPLRMYWVRELDGTYTQRNRLTIDSGDIGECRWYAQDGVFYAVRLP</sequence>
<proteinExistence type="predicted"/>
<dbReference type="AlphaFoldDB" id="A0A0C3DZ17"/>
<reference evidence="2" key="2">
    <citation type="submission" date="2015-01" db="EMBL/GenBank/DDBJ databases">
        <title>Evolutionary Origins and Diversification of the Mycorrhizal Mutualists.</title>
        <authorList>
            <consortium name="DOE Joint Genome Institute"/>
            <consortium name="Mycorrhizal Genomics Consortium"/>
            <person name="Kohler A."/>
            <person name="Kuo A."/>
            <person name="Nagy L.G."/>
            <person name="Floudas D."/>
            <person name="Copeland A."/>
            <person name="Barry K.W."/>
            <person name="Cichocki N."/>
            <person name="Veneault-Fourrey C."/>
            <person name="LaButti K."/>
            <person name="Lindquist E.A."/>
            <person name="Lipzen A."/>
            <person name="Lundell T."/>
            <person name="Morin E."/>
            <person name="Murat C."/>
            <person name="Riley R."/>
            <person name="Ohm R."/>
            <person name="Sun H."/>
            <person name="Tunlid A."/>
            <person name="Henrissat B."/>
            <person name="Grigoriev I.V."/>
            <person name="Hibbett D.S."/>
            <person name="Martin F."/>
        </authorList>
    </citation>
    <scope>NUCLEOTIDE SEQUENCE [LARGE SCALE GENOMIC DNA]</scope>
    <source>
        <strain evidence="2">Zn</strain>
    </source>
</reference>
<name>A0A0C3DZ17_OIDMZ</name>
<dbReference type="OrthoDB" id="5194044at2759"/>
<protein>
    <submittedName>
        <fullName evidence="1">Uncharacterized protein</fullName>
    </submittedName>
</protein>
<evidence type="ECO:0000313" key="1">
    <source>
        <dbReference type="EMBL" id="KIN07338.1"/>
    </source>
</evidence>
<gene>
    <name evidence="1" type="ORF">OIDMADRAFT_36867</name>
</gene>
<dbReference type="STRING" id="913774.A0A0C3DZ17"/>
<keyword evidence="2" id="KW-1185">Reference proteome</keyword>
<evidence type="ECO:0000313" key="2">
    <source>
        <dbReference type="Proteomes" id="UP000054321"/>
    </source>
</evidence>
<accession>A0A0C3DZ17</accession>
<dbReference type="EMBL" id="KN832870">
    <property type="protein sequence ID" value="KIN07338.1"/>
    <property type="molecule type" value="Genomic_DNA"/>
</dbReference>
<dbReference type="HOGENOM" id="CLU_121096_0_0_1"/>
<reference evidence="1 2" key="1">
    <citation type="submission" date="2014-04" db="EMBL/GenBank/DDBJ databases">
        <authorList>
            <consortium name="DOE Joint Genome Institute"/>
            <person name="Kuo A."/>
            <person name="Martino E."/>
            <person name="Perotto S."/>
            <person name="Kohler A."/>
            <person name="Nagy L.G."/>
            <person name="Floudas D."/>
            <person name="Copeland A."/>
            <person name="Barry K.W."/>
            <person name="Cichocki N."/>
            <person name="Veneault-Fourrey C."/>
            <person name="LaButti K."/>
            <person name="Lindquist E.A."/>
            <person name="Lipzen A."/>
            <person name="Lundell T."/>
            <person name="Morin E."/>
            <person name="Murat C."/>
            <person name="Sun H."/>
            <person name="Tunlid A."/>
            <person name="Henrissat B."/>
            <person name="Grigoriev I.V."/>
            <person name="Hibbett D.S."/>
            <person name="Martin F."/>
            <person name="Nordberg H.P."/>
            <person name="Cantor M.N."/>
            <person name="Hua S.X."/>
        </authorList>
    </citation>
    <scope>NUCLEOTIDE SEQUENCE [LARGE SCALE GENOMIC DNA]</scope>
    <source>
        <strain evidence="1 2">Zn</strain>
    </source>
</reference>
<dbReference type="Proteomes" id="UP000054321">
    <property type="component" value="Unassembled WGS sequence"/>
</dbReference>